<proteinExistence type="predicted"/>
<dbReference type="InterPro" id="IPR036412">
    <property type="entry name" value="HAD-like_sf"/>
</dbReference>
<name>A0A833DQI7_9EURY</name>
<comment type="caution">
    <text evidence="1">The sequence shown here is derived from an EMBL/GenBank/DDBJ whole genome shotgun (WGS) entry which is preliminary data.</text>
</comment>
<dbReference type="AlphaFoldDB" id="A0A833DQI7"/>
<dbReference type="EMBL" id="DQSV01000015">
    <property type="protein sequence ID" value="HIP16837.1"/>
    <property type="molecule type" value="Genomic_DNA"/>
</dbReference>
<protein>
    <submittedName>
        <fullName evidence="1">HAD family hydrolase</fullName>
    </submittedName>
</protein>
<keyword evidence="1" id="KW-0378">Hydrolase</keyword>
<dbReference type="Proteomes" id="UP000605144">
    <property type="component" value="Unassembled WGS sequence"/>
</dbReference>
<dbReference type="GO" id="GO:0016787">
    <property type="term" value="F:hydrolase activity"/>
    <property type="evidence" value="ECO:0007669"/>
    <property type="project" value="UniProtKB-KW"/>
</dbReference>
<dbReference type="Gene3D" id="3.40.50.1000">
    <property type="entry name" value="HAD superfamily/HAD-like"/>
    <property type="match status" value="1"/>
</dbReference>
<sequence>MDIPRYKKIVAETIIFDLNGTLAIDGKVDREVLDMLNTLNKKYKIVILTADTFGTVKRMFNEYNNITVEIINTMDEKTQVAKRYSPYIAIGNGNNDVDVFKNSELSIAIMNREGCSTKALFSADVVVNNIIDAIGLLLNEKRLIATLRE</sequence>
<gene>
    <name evidence="1" type="ORF">EYG76_00840</name>
</gene>
<dbReference type="SUPFAM" id="SSF56784">
    <property type="entry name" value="HAD-like"/>
    <property type="match status" value="1"/>
</dbReference>
<reference evidence="1" key="1">
    <citation type="journal article" date="2020" name="ISME J.">
        <title>Gammaproteobacteria mediating utilization of methyl-, sulfur- and petroleum organic compounds in deep ocean hydrothermal plumes.</title>
        <authorList>
            <person name="Zhou Z."/>
            <person name="Liu Y."/>
            <person name="Pan J."/>
            <person name="Cron B.R."/>
            <person name="Toner B.M."/>
            <person name="Anantharaman K."/>
            <person name="Breier J.A."/>
            <person name="Dick G.J."/>
            <person name="Li M."/>
        </authorList>
    </citation>
    <scope>NUCLEOTIDE SEQUENCE</scope>
    <source>
        <strain evidence="1">SZUA-1385</strain>
    </source>
</reference>
<organism evidence="1 2">
    <name type="scientific">Methanothermococcus okinawensis</name>
    <dbReference type="NCBI Taxonomy" id="155863"/>
    <lineage>
        <taxon>Archaea</taxon>
        <taxon>Methanobacteriati</taxon>
        <taxon>Methanobacteriota</taxon>
        <taxon>Methanomada group</taxon>
        <taxon>Methanococci</taxon>
        <taxon>Methanococcales</taxon>
        <taxon>Methanococcaceae</taxon>
        <taxon>Methanothermococcus</taxon>
    </lineage>
</organism>
<dbReference type="InterPro" id="IPR023214">
    <property type="entry name" value="HAD_sf"/>
</dbReference>
<evidence type="ECO:0000313" key="2">
    <source>
        <dbReference type="Proteomes" id="UP000605144"/>
    </source>
</evidence>
<evidence type="ECO:0000313" key="1">
    <source>
        <dbReference type="EMBL" id="HIP16837.1"/>
    </source>
</evidence>
<accession>A0A833DQI7</accession>